<dbReference type="GO" id="GO:0009231">
    <property type="term" value="P:riboflavin biosynthetic process"/>
    <property type="evidence" value="ECO:0007669"/>
    <property type="project" value="TreeGrafter"/>
</dbReference>
<evidence type="ECO:0000256" key="5">
    <source>
        <dbReference type="SAM" id="MobiDB-lite"/>
    </source>
</evidence>
<evidence type="ECO:0000256" key="2">
    <source>
        <dbReference type="ARBA" id="ARBA00022723"/>
    </source>
</evidence>
<dbReference type="PANTHER" id="PTHR35005:SF1">
    <property type="entry name" value="2-AMINO-5-FORMYLAMINO-6-RIBOSYLAMINOPYRIMIDIN-4(3H)-ONE 5'-MONOPHOSPHATE DEFORMYLASE"/>
    <property type="match status" value="1"/>
</dbReference>
<dbReference type="GO" id="GO:0016811">
    <property type="term" value="F:hydrolase activity, acting on carbon-nitrogen (but not peptide) bonds, in linear amides"/>
    <property type="evidence" value="ECO:0007669"/>
    <property type="project" value="TreeGrafter"/>
</dbReference>
<feature type="non-terminal residue" evidence="6">
    <location>
        <position position="1"/>
    </location>
</feature>
<sequence length="228" mass="25312">PQVTVAPSCPVGYSPYHMARKGTLTLRKETLRAYLYDVIGSLKTHGIRAILVVNGHGGNHGLLWEQLPIWQQELGVVLDEVSYWTGIPDEERSAILQGYRDLENGKLDTVARQTALNHASEEETSVMLAASPKRVRSYTMEEYDRTGLDYARDLSAEVRSYLEPFSKEGWPEGGPNPENPRDRARQENAALATAEKGEALIAIHTRFVAGKMQALIDALDQQHDTGGK</sequence>
<comment type="cofactor">
    <cofactor evidence="1">
        <name>Zn(2+)</name>
        <dbReference type="ChEBI" id="CHEBI:29105"/>
    </cofactor>
</comment>
<protein>
    <recommendedName>
        <fullName evidence="7">Creatininase</fullName>
    </recommendedName>
</protein>
<accession>A0A383EE77</accession>
<dbReference type="Gene3D" id="3.40.50.10310">
    <property type="entry name" value="Creatininase"/>
    <property type="match status" value="1"/>
</dbReference>
<gene>
    <name evidence="6" type="ORF">METZ01_LOCUS508011</name>
</gene>
<dbReference type="PANTHER" id="PTHR35005">
    <property type="entry name" value="3-DEHYDRO-SCYLLO-INOSOSE HYDROLASE"/>
    <property type="match status" value="1"/>
</dbReference>
<dbReference type="EMBL" id="UINC01225196">
    <property type="protein sequence ID" value="SVE55157.1"/>
    <property type="molecule type" value="Genomic_DNA"/>
</dbReference>
<dbReference type="AlphaFoldDB" id="A0A383EE77"/>
<dbReference type="GO" id="GO:0046872">
    <property type="term" value="F:metal ion binding"/>
    <property type="evidence" value="ECO:0007669"/>
    <property type="project" value="UniProtKB-KW"/>
</dbReference>
<keyword evidence="3" id="KW-0378">Hydrolase</keyword>
<dbReference type="InterPro" id="IPR003785">
    <property type="entry name" value="Creatininase/forma_Hydrolase"/>
</dbReference>
<evidence type="ECO:0000313" key="6">
    <source>
        <dbReference type="EMBL" id="SVE55157.1"/>
    </source>
</evidence>
<reference evidence="6" key="1">
    <citation type="submission" date="2018-05" db="EMBL/GenBank/DDBJ databases">
        <authorList>
            <person name="Lanie J.A."/>
            <person name="Ng W.-L."/>
            <person name="Kazmierczak K.M."/>
            <person name="Andrzejewski T.M."/>
            <person name="Davidsen T.M."/>
            <person name="Wayne K.J."/>
            <person name="Tettelin H."/>
            <person name="Glass J.I."/>
            <person name="Rusch D."/>
            <person name="Podicherti R."/>
            <person name="Tsui H.-C.T."/>
            <person name="Winkler M.E."/>
        </authorList>
    </citation>
    <scope>NUCLEOTIDE SEQUENCE</scope>
</reference>
<dbReference type="Pfam" id="PF02633">
    <property type="entry name" value="Creatininase"/>
    <property type="match status" value="1"/>
</dbReference>
<evidence type="ECO:0000256" key="3">
    <source>
        <dbReference type="ARBA" id="ARBA00022801"/>
    </source>
</evidence>
<dbReference type="SUPFAM" id="SSF102215">
    <property type="entry name" value="Creatininase"/>
    <property type="match status" value="1"/>
</dbReference>
<dbReference type="InterPro" id="IPR024087">
    <property type="entry name" value="Creatininase-like_sf"/>
</dbReference>
<keyword evidence="4" id="KW-0862">Zinc</keyword>
<evidence type="ECO:0000256" key="4">
    <source>
        <dbReference type="ARBA" id="ARBA00022833"/>
    </source>
</evidence>
<evidence type="ECO:0000256" key="1">
    <source>
        <dbReference type="ARBA" id="ARBA00001947"/>
    </source>
</evidence>
<keyword evidence="2" id="KW-0479">Metal-binding</keyword>
<evidence type="ECO:0008006" key="7">
    <source>
        <dbReference type="Google" id="ProtNLM"/>
    </source>
</evidence>
<organism evidence="6">
    <name type="scientific">marine metagenome</name>
    <dbReference type="NCBI Taxonomy" id="408172"/>
    <lineage>
        <taxon>unclassified sequences</taxon>
        <taxon>metagenomes</taxon>
        <taxon>ecological metagenomes</taxon>
    </lineage>
</organism>
<name>A0A383EE77_9ZZZZ</name>
<proteinExistence type="predicted"/>
<feature type="region of interest" description="Disordered" evidence="5">
    <location>
        <begin position="165"/>
        <end position="186"/>
    </location>
</feature>